<accession>A0A835PEM5</accession>
<evidence type="ECO:0000313" key="4">
    <source>
        <dbReference type="EMBL" id="KAG0452376.1"/>
    </source>
</evidence>
<feature type="transmembrane region" description="Helical" evidence="2">
    <location>
        <begin position="25"/>
        <end position="44"/>
    </location>
</feature>
<dbReference type="InterPro" id="IPR000073">
    <property type="entry name" value="AB_hydrolase_1"/>
</dbReference>
<dbReference type="GO" id="GO:0047372">
    <property type="term" value="F:monoacylglycerol lipase activity"/>
    <property type="evidence" value="ECO:0007669"/>
    <property type="project" value="TreeGrafter"/>
</dbReference>
<evidence type="ECO:0000313" key="5">
    <source>
        <dbReference type="Proteomes" id="UP000636800"/>
    </source>
</evidence>
<dbReference type="PANTHER" id="PTHR10794:SF63">
    <property type="entry name" value="ALPHA_BETA HYDROLASE 1, ISOFORM A"/>
    <property type="match status" value="1"/>
</dbReference>
<keyword evidence="2" id="KW-0472">Membrane</keyword>
<dbReference type="PANTHER" id="PTHR10794">
    <property type="entry name" value="ABHYDROLASE DOMAIN-CONTAINING PROTEIN"/>
    <property type="match status" value="1"/>
</dbReference>
<dbReference type="EMBL" id="JADCNL010000014">
    <property type="protein sequence ID" value="KAG0452376.1"/>
    <property type="molecule type" value="Genomic_DNA"/>
</dbReference>
<keyword evidence="5" id="KW-1185">Reference proteome</keyword>
<dbReference type="InterPro" id="IPR029058">
    <property type="entry name" value="AB_hydrolase_fold"/>
</dbReference>
<dbReference type="Gene3D" id="3.40.50.1820">
    <property type="entry name" value="alpha/beta hydrolase"/>
    <property type="match status" value="1"/>
</dbReference>
<feature type="transmembrane region" description="Helical" evidence="2">
    <location>
        <begin position="546"/>
        <end position="569"/>
    </location>
</feature>
<organism evidence="4 5">
    <name type="scientific">Vanilla planifolia</name>
    <name type="common">Vanilla</name>
    <dbReference type="NCBI Taxonomy" id="51239"/>
    <lineage>
        <taxon>Eukaryota</taxon>
        <taxon>Viridiplantae</taxon>
        <taxon>Streptophyta</taxon>
        <taxon>Embryophyta</taxon>
        <taxon>Tracheophyta</taxon>
        <taxon>Spermatophyta</taxon>
        <taxon>Magnoliopsida</taxon>
        <taxon>Liliopsida</taxon>
        <taxon>Asparagales</taxon>
        <taxon>Orchidaceae</taxon>
        <taxon>Vanilloideae</taxon>
        <taxon>Vanilleae</taxon>
        <taxon>Vanilla</taxon>
    </lineage>
</organism>
<dbReference type="Proteomes" id="UP000636800">
    <property type="component" value="Unassembled WGS sequence"/>
</dbReference>
<proteinExistence type="inferred from homology"/>
<dbReference type="GO" id="GO:0034338">
    <property type="term" value="F:short-chain carboxylesterase activity"/>
    <property type="evidence" value="ECO:0007669"/>
    <property type="project" value="TreeGrafter"/>
</dbReference>
<reference evidence="4 5" key="1">
    <citation type="journal article" date="2020" name="Nat. Food">
        <title>A phased Vanilla planifolia genome enables genetic improvement of flavour and production.</title>
        <authorList>
            <person name="Hasing T."/>
            <person name="Tang H."/>
            <person name="Brym M."/>
            <person name="Khazi F."/>
            <person name="Huang T."/>
            <person name="Chambers A.H."/>
        </authorList>
    </citation>
    <scope>NUCLEOTIDE SEQUENCE [LARGE SCALE GENOMIC DNA]</scope>
    <source>
        <tissue evidence="4">Leaf</tissue>
    </source>
</reference>
<evidence type="ECO:0000256" key="1">
    <source>
        <dbReference type="ARBA" id="ARBA00010884"/>
    </source>
</evidence>
<dbReference type="SUPFAM" id="SSF53474">
    <property type="entry name" value="alpha/beta-Hydrolases"/>
    <property type="match status" value="1"/>
</dbReference>
<comment type="similarity">
    <text evidence="1">Belongs to the AB hydrolase superfamily. AB hydrolase 4 family.</text>
</comment>
<evidence type="ECO:0000256" key="2">
    <source>
        <dbReference type="SAM" id="Phobius"/>
    </source>
</evidence>
<evidence type="ECO:0000259" key="3">
    <source>
        <dbReference type="Pfam" id="PF00561"/>
    </source>
</evidence>
<dbReference type="FunFam" id="3.40.50.1820:FF:000071">
    <property type="entry name" value="Embryogenesis-associated protein EMB8"/>
    <property type="match status" value="1"/>
</dbReference>
<gene>
    <name evidence="4" type="ORF">HPP92_025040</name>
</gene>
<keyword evidence="2" id="KW-1133">Transmembrane helix</keyword>
<sequence>MASAITDGDLSVTGLLFMAGTMVPASHYFVVIFFLIVVFLYNFLEFHFIRDLSGGFRGDPVSLTFNPSSKIYEDVVSKCRALHGRYLATPWLSGPHLQTAFLTIYGRPPIVTYRRQLYSVRDGGTIALDWLLASDVSCGSLERDRAISKDDANPIVVVVPGLTSDSSSAYVKHMAYKIAKHGWNVVIENHRGLGGVSITSDVFYNAGWTEDIREVINYLHQKYPLAPLFAIGTSIGANVLVKYLGEEGAKTPLAGAASICSPWDLVVCDRFITRKLVQRLYDRALTEGLKGYAKLHQPVLARLANWDGIRKSRSVRDFDHHATRVVGKFETVDTYYRRCSSASYVGNVSVPLLCICALDDPVCTKEAIPWDECRTNKNIILATTVHGGHLAYFEGITASSVWWVRAVEEFLSVLHSISYMHGPKKESESSTPCNPMDTSIDKSPYVNITEDGLVSAIGSDGSEREETLDQFVEQTCNEAGSEIQPASTVDKEEHFVREEATLNSLPTASLPSVQEVDKGDVEAFHHDSDSSIKKCPKKLSRHSRRLMWFLAFVAISSWPLVGSVLLSVFRNKLKRGVIASVLSKQK</sequence>
<dbReference type="AlphaFoldDB" id="A0A835PEM5"/>
<dbReference type="Pfam" id="PF00561">
    <property type="entry name" value="Abhydrolase_1"/>
    <property type="match status" value="1"/>
</dbReference>
<comment type="caution">
    <text evidence="4">The sequence shown here is derived from an EMBL/GenBank/DDBJ whole genome shotgun (WGS) entry which is preliminary data.</text>
</comment>
<name>A0A835PEM5_VANPL</name>
<keyword evidence="2" id="KW-0812">Transmembrane</keyword>
<dbReference type="OrthoDB" id="536368at2759"/>
<dbReference type="InterPro" id="IPR050960">
    <property type="entry name" value="AB_hydrolase_4_sf"/>
</dbReference>
<feature type="domain" description="AB hydrolase-1" evidence="3">
    <location>
        <begin position="154"/>
        <end position="395"/>
    </location>
</feature>
<protein>
    <recommendedName>
        <fullName evidence="3">AB hydrolase-1 domain-containing protein</fullName>
    </recommendedName>
</protein>